<name>A0A830B4C2_9LAMI</name>
<keyword evidence="2" id="KW-1185">Reference proteome</keyword>
<evidence type="ECO:0000313" key="1">
    <source>
        <dbReference type="EMBL" id="GFP79828.1"/>
    </source>
</evidence>
<protein>
    <submittedName>
        <fullName evidence="1">Uncharacterized protein</fullName>
    </submittedName>
</protein>
<organism evidence="1 2">
    <name type="scientific">Phtheirospermum japonicum</name>
    <dbReference type="NCBI Taxonomy" id="374723"/>
    <lineage>
        <taxon>Eukaryota</taxon>
        <taxon>Viridiplantae</taxon>
        <taxon>Streptophyta</taxon>
        <taxon>Embryophyta</taxon>
        <taxon>Tracheophyta</taxon>
        <taxon>Spermatophyta</taxon>
        <taxon>Magnoliopsida</taxon>
        <taxon>eudicotyledons</taxon>
        <taxon>Gunneridae</taxon>
        <taxon>Pentapetalae</taxon>
        <taxon>asterids</taxon>
        <taxon>lamiids</taxon>
        <taxon>Lamiales</taxon>
        <taxon>Orobanchaceae</taxon>
        <taxon>Orobanchaceae incertae sedis</taxon>
        <taxon>Phtheirospermum</taxon>
    </lineage>
</organism>
<dbReference type="AlphaFoldDB" id="A0A830B4C2"/>
<dbReference type="Proteomes" id="UP000653305">
    <property type="component" value="Unassembled WGS sequence"/>
</dbReference>
<comment type="caution">
    <text evidence="1">The sequence shown here is derived from an EMBL/GenBank/DDBJ whole genome shotgun (WGS) entry which is preliminary data.</text>
</comment>
<sequence length="59" mass="7097">MIMKKGQQQTHLQTVQFHHFRGTFQFSEGQTTLMKVRQIDLQEEVTKNWKMAILFQEKS</sequence>
<accession>A0A830B4C2</accession>
<dbReference type="EMBL" id="BMAC01000013">
    <property type="protein sequence ID" value="GFP79828.1"/>
    <property type="molecule type" value="Genomic_DNA"/>
</dbReference>
<gene>
    <name evidence="1" type="ORF">PHJA_000126200</name>
</gene>
<proteinExistence type="predicted"/>
<evidence type="ECO:0000313" key="2">
    <source>
        <dbReference type="Proteomes" id="UP000653305"/>
    </source>
</evidence>
<reference evidence="1" key="1">
    <citation type="submission" date="2020-07" db="EMBL/GenBank/DDBJ databases">
        <title>Ethylene signaling mediates host invasion by parasitic plants.</title>
        <authorList>
            <person name="Yoshida S."/>
        </authorList>
    </citation>
    <scope>NUCLEOTIDE SEQUENCE</scope>
    <source>
        <strain evidence="1">Okayama</strain>
    </source>
</reference>